<evidence type="ECO:0000256" key="3">
    <source>
        <dbReference type="ARBA" id="ARBA00022960"/>
    </source>
</evidence>
<protein>
    <submittedName>
        <fullName evidence="9">L,D-transpeptidase catalytic domain</fullName>
    </submittedName>
</protein>
<dbReference type="AlphaFoldDB" id="A0A1H8SKT7"/>
<feature type="domain" description="L,D-TPase catalytic" evidence="8">
    <location>
        <begin position="526"/>
        <end position="640"/>
    </location>
</feature>
<dbReference type="Pfam" id="PF18885">
    <property type="entry name" value="DUF5648"/>
    <property type="match status" value="1"/>
</dbReference>
<dbReference type="Pfam" id="PF03734">
    <property type="entry name" value="YkuD"/>
    <property type="match status" value="1"/>
</dbReference>
<proteinExistence type="predicted"/>
<dbReference type="InterPro" id="IPR043708">
    <property type="entry name" value="DUF5648"/>
</dbReference>
<dbReference type="EMBL" id="FOEC01000007">
    <property type="protein sequence ID" value="SEO79251.1"/>
    <property type="molecule type" value="Genomic_DNA"/>
</dbReference>
<name>A0A1H8SKT7_9ACTN</name>
<dbReference type="GO" id="GO:0005576">
    <property type="term" value="C:extracellular region"/>
    <property type="evidence" value="ECO:0007669"/>
    <property type="project" value="TreeGrafter"/>
</dbReference>
<keyword evidence="2" id="KW-0808">Transferase</keyword>
<keyword evidence="5 6" id="KW-0961">Cell wall biogenesis/degradation</keyword>
<feature type="active site" description="Nucleophile" evidence="6">
    <location>
        <position position="616"/>
    </location>
</feature>
<keyword evidence="10" id="KW-1185">Reference proteome</keyword>
<evidence type="ECO:0000256" key="1">
    <source>
        <dbReference type="ARBA" id="ARBA00004752"/>
    </source>
</evidence>
<dbReference type="RefSeq" id="WP_066661898.1">
    <property type="nucleotide sequence ID" value="NZ_CP011402.1"/>
</dbReference>
<sequence>MTGYSYRFRMRSACVAFIAATIVTFLLASSPSYGLEAIDSLPTVAPQGSEAVADSSVDPTTKTGDSAVVDEGDAPASEPSAVSQADDGEGDPAASPAADSVSADVPVVAVEPQATSAQSSLDTCSDDPQDPSETTQEPSYEESHVNMYRLYNPNSGEHFYTSSESEAISIASIGWQWEGIGWVAPSMSDTPVYRLYNPNGGDHFFTTSESERDGLVKKGWKYEGIGWYSDAEGTGLVVYRQYNKNAKTGSHNYTTSATENASLVKMGWTAEGIAWYATNGANLPFTARWLVSPAWTGSLERYWLDSNASVAKSRLVTASEGAGYTAYARSNGIIVRGKWDNGAGRVYVANNDGKLASTSDGNTGWLVTKAYDGVLQRYRYDATSHAMLSGFFVVDGARYFGMGNNGYVLRGKTNWGNHVLLANNDGVMPSATGWLVTGIYDGGNLQRYWLQKAYQSFVGARTGFFNAEGSKYFGVYNEGYVLRNNFIKDGSTWYKADNDGKLVKSVPPAQYLMTEYAQRFSSATRWLIMINLDTAMLGVYTGSQGNWTCVQYWLCSPGKPSTPTVTGTFTTLDRKPHLSTAYSARYCTRFYGGYFIHSILGTGNELGSYRYLSHGCVRVEVDNARWIYENVPLGTTVHVYN</sequence>
<dbReference type="UniPathway" id="UPA00219"/>
<reference evidence="10" key="1">
    <citation type="submission" date="2016-10" db="EMBL/GenBank/DDBJ databases">
        <authorList>
            <person name="Varghese N."/>
        </authorList>
    </citation>
    <scope>NUCLEOTIDE SEQUENCE [LARGE SCALE GENOMIC DNA]</scope>
    <source>
        <strain evidence="10">DSM 21843</strain>
    </source>
</reference>
<feature type="compositionally biased region" description="Low complexity" evidence="7">
    <location>
        <begin position="91"/>
        <end position="112"/>
    </location>
</feature>
<feature type="active site" description="Proton donor/acceptor" evidence="6">
    <location>
        <position position="597"/>
    </location>
</feature>
<dbReference type="Gene3D" id="2.40.440.10">
    <property type="entry name" value="L,D-transpeptidase catalytic domain-like"/>
    <property type="match status" value="1"/>
</dbReference>
<evidence type="ECO:0000256" key="5">
    <source>
        <dbReference type="ARBA" id="ARBA00023316"/>
    </source>
</evidence>
<dbReference type="InterPro" id="IPR050979">
    <property type="entry name" value="LD-transpeptidase"/>
</dbReference>
<gene>
    <name evidence="9" type="ORF">SAMN02910314_01205</name>
</gene>
<dbReference type="Gene3D" id="2.10.270.10">
    <property type="entry name" value="Cholin Binding"/>
    <property type="match status" value="1"/>
</dbReference>
<dbReference type="PROSITE" id="PS52029">
    <property type="entry name" value="LD_TPASE"/>
    <property type="match status" value="1"/>
</dbReference>
<dbReference type="GO" id="GO:0008360">
    <property type="term" value="P:regulation of cell shape"/>
    <property type="evidence" value="ECO:0007669"/>
    <property type="project" value="UniProtKB-UniRule"/>
</dbReference>
<evidence type="ECO:0000313" key="9">
    <source>
        <dbReference type="EMBL" id="SEO79251.1"/>
    </source>
</evidence>
<organism evidence="9 10">
    <name type="scientific">Denitrobacterium detoxificans</name>
    <dbReference type="NCBI Taxonomy" id="79604"/>
    <lineage>
        <taxon>Bacteria</taxon>
        <taxon>Bacillati</taxon>
        <taxon>Actinomycetota</taxon>
        <taxon>Coriobacteriia</taxon>
        <taxon>Eggerthellales</taxon>
        <taxon>Eggerthellaceae</taxon>
        <taxon>Denitrobacterium</taxon>
    </lineage>
</organism>
<dbReference type="InterPro" id="IPR005490">
    <property type="entry name" value="LD_TPept_cat_dom"/>
</dbReference>
<evidence type="ECO:0000256" key="2">
    <source>
        <dbReference type="ARBA" id="ARBA00022679"/>
    </source>
</evidence>
<dbReference type="GO" id="GO:0018104">
    <property type="term" value="P:peptidoglycan-protein cross-linking"/>
    <property type="evidence" value="ECO:0007669"/>
    <property type="project" value="TreeGrafter"/>
</dbReference>
<evidence type="ECO:0000313" key="10">
    <source>
        <dbReference type="Proteomes" id="UP000182975"/>
    </source>
</evidence>
<dbReference type="PANTHER" id="PTHR30582:SF2">
    <property type="entry name" value="L,D-TRANSPEPTIDASE YCIB-RELATED"/>
    <property type="match status" value="1"/>
</dbReference>
<dbReference type="GO" id="GO:0071555">
    <property type="term" value="P:cell wall organization"/>
    <property type="evidence" value="ECO:0007669"/>
    <property type="project" value="UniProtKB-UniRule"/>
</dbReference>
<evidence type="ECO:0000256" key="6">
    <source>
        <dbReference type="PROSITE-ProRule" id="PRU01373"/>
    </source>
</evidence>
<feature type="compositionally biased region" description="Polar residues" evidence="7">
    <location>
        <begin position="113"/>
        <end position="123"/>
    </location>
</feature>
<dbReference type="OrthoDB" id="5242394at2"/>
<keyword evidence="4 6" id="KW-0573">Peptidoglycan synthesis</keyword>
<evidence type="ECO:0000256" key="7">
    <source>
        <dbReference type="SAM" id="MobiDB-lite"/>
    </source>
</evidence>
<dbReference type="SUPFAM" id="SSF141523">
    <property type="entry name" value="L,D-transpeptidase catalytic domain-like"/>
    <property type="match status" value="1"/>
</dbReference>
<evidence type="ECO:0000259" key="8">
    <source>
        <dbReference type="PROSITE" id="PS52029"/>
    </source>
</evidence>
<dbReference type="PANTHER" id="PTHR30582">
    <property type="entry name" value="L,D-TRANSPEPTIDASE"/>
    <property type="match status" value="1"/>
</dbReference>
<accession>A0A1H8SKT7</accession>
<dbReference type="Proteomes" id="UP000182975">
    <property type="component" value="Unassembled WGS sequence"/>
</dbReference>
<feature type="region of interest" description="Disordered" evidence="7">
    <location>
        <begin position="49"/>
        <end position="143"/>
    </location>
</feature>
<keyword evidence="3 6" id="KW-0133">Cell shape</keyword>
<comment type="pathway">
    <text evidence="1 6">Cell wall biogenesis; peptidoglycan biosynthesis.</text>
</comment>
<dbReference type="InterPro" id="IPR038063">
    <property type="entry name" value="Transpep_catalytic_dom"/>
</dbReference>
<dbReference type="GO" id="GO:0016740">
    <property type="term" value="F:transferase activity"/>
    <property type="evidence" value="ECO:0007669"/>
    <property type="project" value="UniProtKB-KW"/>
</dbReference>
<dbReference type="CDD" id="cd16913">
    <property type="entry name" value="YkuD_like"/>
    <property type="match status" value="1"/>
</dbReference>
<dbReference type="GO" id="GO:0071972">
    <property type="term" value="F:peptidoglycan L,D-transpeptidase activity"/>
    <property type="evidence" value="ECO:0007669"/>
    <property type="project" value="TreeGrafter"/>
</dbReference>
<evidence type="ECO:0000256" key="4">
    <source>
        <dbReference type="ARBA" id="ARBA00022984"/>
    </source>
</evidence>